<dbReference type="Proteomes" id="UP000053732">
    <property type="component" value="Unassembled WGS sequence"/>
</dbReference>
<dbReference type="Pfam" id="PF01636">
    <property type="entry name" value="APH"/>
    <property type="match status" value="1"/>
</dbReference>
<dbReference type="GO" id="GO:0016301">
    <property type="term" value="F:kinase activity"/>
    <property type="evidence" value="ECO:0007669"/>
    <property type="project" value="UniProtKB-KW"/>
</dbReference>
<dbReference type="InterPro" id="IPR011009">
    <property type="entry name" value="Kinase-like_dom_sf"/>
</dbReference>
<evidence type="ECO:0000259" key="2">
    <source>
        <dbReference type="Pfam" id="PF01636"/>
    </source>
</evidence>
<reference evidence="3 4" key="1">
    <citation type="journal article" date="2014" name="Nat. Commun.">
        <title>Multiple recent horizontal transfers of a large genomic region in cheese making fungi.</title>
        <authorList>
            <person name="Cheeseman K."/>
            <person name="Ropars J."/>
            <person name="Renault P."/>
            <person name="Dupont J."/>
            <person name="Gouzy J."/>
            <person name="Branca A."/>
            <person name="Abraham A.L."/>
            <person name="Ceppi M."/>
            <person name="Conseiller E."/>
            <person name="Debuchy R."/>
            <person name="Malagnac F."/>
            <person name="Goarin A."/>
            <person name="Silar P."/>
            <person name="Lacoste S."/>
            <person name="Sallet E."/>
            <person name="Bensimon A."/>
            <person name="Giraud T."/>
            <person name="Brygoo Y."/>
        </authorList>
    </citation>
    <scope>NUCLEOTIDE SEQUENCE [LARGE SCALE GENOMIC DNA]</scope>
    <source>
        <strain evidence="4">FM 013</strain>
    </source>
</reference>
<name>A0A0G4PMJ6_PENC3</name>
<feature type="region of interest" description="Disordered" evidence="1">
    <location>
        <begin position="1"/>
        <end position="20"/>
    </location>
</feature>
<dbReference type="Gene3D" id="3.90.1200.10">
    <property type="match status" value="1"/>
</dbReference>
<accession>A0A0G4PMJ6</accession>
<dbReference type="InterPro" id="IPR002575">
    <property type="entry name" value="Aminoglycoside_PTrfase"/>
</dbReference>
<dbReference type="InterPro" id="IPR051678">
    <property type="entry name" value="AGP_Transferase"/>
</dbReference>
<keyword evidence="3" id="KW-0418">Kinase</keyword>
<feature type="domain" description="Aminoglycoside phosphotransferase" evidence="2">
    <location>
        <begin position="166"/>
        <end position="351"/>
    </location>
</feature>
<evidence type="ECO:0000313" key="3">
    <source>
        <dbReference type="EMBL" id="CRL27363.1"/>
    </source>
</evidence>
<evidence type="ECO:0000313" key="4">
    <source>
        <dbReference type="Proteomes" id="UP000053732"/>
    </source>
</evidence>
<keyword evidence="3" id="KW-0808">Transferase</keyword>
<organism evidence="3 4">
    <name type="scientific">Penicillium camemberti (strain FM 013)</name>
    <dbReference type="NCBI Taxonomy" id="1429867"/>
    <lineage>
        <taxon>Eukaryota</taxon>
        <taxon>Fungi</taxon>
        <taxon>Dikarya</taxon>
        <taxon>Ascomycota</taxon>
        <taxon>Pezizomycotina</taxon>
        <taxon>Eurotiomycetes</taxon>
        <taxon>Eurotiomycetidae</taxon>
        <taxon>Eurotiales</taxon>
        <taxon>Aspergillaceae</taxon>
        <taxon>Penicillium</taxon>
    </lineage>
</organism>
<dbReference type="SUPFAM" id="SSF56112">
    <property type="entry name" value="Protein kinase-like (PK-like)"/>
    <property type="match status" value="1"/>
</dbReference>
<dbReference type="AlphaFoldDB" id="A0A0G4PMJ6"/>
<proteinExistence type="predicted"/>
<dbReference type="EMBL" id="HG793155">
    <property type="protein sequence ID" value="CRL27363.1"/>
    <property type="molecule type" value="Genomic_DNA"/>
</dbReference>
<evidence type="ECO:0000256" key="1">
    <source>
        <dbReference type="SAM" id="MobiDB-lite"/>
    </source>
</evidence>
<dbReference type="PANTHER" id="PTHR21310:SF58">
    <property type="entry name" value="AMINOGLYCOSIDE PHOSPHOTRANSFERASE DOMAIN-CONTAINING PROTEIN"/>
    <property type="match status" value="1"/>
</dbReference>
<sequence>MAEKRAFDSEGAQPASKSKAARFNAHILKKLQAAVMKDPEINLAEQFPPEYPQRLMEMRKPIESSPKKTKYNPPGFVKADEDIRRSLCPSDPVEIVFPLSDAVAKLIEPVSQTAGGLPVGLSQRLFEVLKSSEILWKAPFARQKGVFKCSAEIVVKAVRNMEHYTEYTALQYLDRHMPNIPVPKPLGLVRMSGISLIFMSHMGSAPLGEVWHTLDSCQKTSLSNQLNTILADLRTLPFTEGTPLGGVAGEGCRDLRRHVRLSETPITSLEDFETFLFSSSHPGGNVFVEFLRRLSPSFTSHSDPRIVFTHGDIRPDNIMVELADNNKYMVSGILDWEYSGFYPDYYESVRCTNCLSPYEEDDWFLYLPECVSPKIYAQWWLLDRVRETRVV</sequence>
<dbReference type="CDD" id="cd05120">
    <property type="entry name" value="APH_ChoK_like"/>
    <property type="match status" value="1"/>
</dbReference>
<keyword evidence="4" id="KW-1185">Reference proteome</keyword>
<gene>
    <name evidence="3" type="ORF">PCAMFM013_S022g000043</name>
</gene>
<dbReference type="STRING" id="1429867.A0A0G4PMJ6"/>
<dbReference type="PANTHER" id="PTHR21310">
    <property type="entry name" value="AMINOGLYCOSIDE PHOSPHOTRANSFERASE-RELATED-RELATED"/>
    <property type="match status" value="1"/>
</dbReference>
<protein>
    <submittedName>
        <fullName evidence="3">Protein kinase-like domain</fullName>
    </submittedName>
</protein>